<dbReference type="InterPro" id="IPR000086">
    <property type="entry name" value="NUDIX_hydrolase_dom"/>
</dbReference>
<dbReference type="OrthoDB" id="9810449at2"/>
<dbReference type="PANTHER" id="PTHR43046">
    <property type="entry name" value="GDP-MANNOSE MANNOSYL HYDROLASE"/>
    <property type="match status" value="1"/>
</dbReference>
<dbReference type="Gene3D" id="3.90.79.10">
    <property type="entry name" value="Nucleoside Triphosphate Pyrophosphohydrolase"/>
    <property type="match status" value="1"/>
</dbReference>
<keyword evidence="2" id="KW-0378">Hydrolase</keyword>
<dbReference type="Pfam" id="PF00293">
    <property type="entry name" value="NUDIX"/>
    <property type="match status" value="1"/>
</dbReference>
<proteinExistence type="predicted"/>
<comment type="cofactor">
    <cofactor evidence="1">
        <name>Mg(2+)</name>
        <dbReference type="ChEBI" id="CHEBI:18420"/>
    </cofactor>
</comment>
<evidence type="ECO:0000313" key="4">
    <source>
        <dbReference type="EMBL" id="AXE16934.1"/>
    </source>
</evidence>
<dbReference type="PROSITE" id="PS51462">
    <property type="entry name" value="NUDIX"/>
    <property type="match status" value="1"/>
</dbReference>
<organism evidence="4 5">
    <name type="scientific">Runella rosea</name>
    <dbReference type="NCBI Taxonomy" id="2259595"/>
    <lineage>
        <taxon>Bacteria</taxon>
        <taxon>Pseudomonadati</taxon>
        <taxon>Bacteroidota</taxon>
        <taxon>Cytophagia</taxon>
        <taxon>Cytophagales</taxon>
        <taxon>Spirosomataceae</taxon>
        <taxon>Runella</taxon>
    </lineage>
</organism>
<evidence type="ECO:0000256" key="2">
    <source>
        <dbReference type="ARBA" id="ARBA00022801"/>
    </source>
</evidence>
<dbReference type="Proteomes" id="UP000251993">
    <property type="component" value="Chromosome"/>
</dbReference>
<dbReference type="RefSeq" id="WP_114065721.1">
    <property type="nucleotide sequence ID" value="NZ_CP030850.1"/>
</dbReference>
<dbReference type="InterPro" id="IPR015797">
    <property type="entry name" value="NUDIX_hydrolase-like_dom_sf"/>
</dbReference>
<dbReference type="GO" id="GO:0016787">
    <property type="term" value="F:hydrolase activity"/>
    <property type="evidence" value="ECO:0007669"/>
    <property type="project" value="UniProtKB-KW"/>
</dbReference>
<protein>
    <submittedName>
        <fullName evidence="4">DNA mismatch repair protein MutT</fullName>
    </submittedName>
</protein>
<evidence type="ECO:0000313" key="5">
    <source>
        <dbReference type="Proteomes" id="UP000251993"/>
    </source>
</evidence>
<dbReference type="AlphaFoldDB" id="A0A344TE63"/>
<accession>A0A344TE63</accession>
<evidence type="ECO:0000256" key="1">
    <source>
        <dbReference type="ARBA" id="ARBA00001946"/>
    </source>
</evidence>
<dbReference type="InterPro" id="IPR020084">
    <property type="entry name" value="NUDIX_hydrolase_CS"/>
</dbReference>
<gene>
    <name evidence="4" type="ORF">DR864_03895</name>
</gene>
<reference evidence="4 5" key="1">
    <citation type="submission" date="2018-07" db="EMBL/GenBank/DDBJ databases">
        <title>Genome sequencing of Runella.</title>
        <authorList>
            <person name="Baek M.-G."/>
            <person name="Yi H."/>
        </authorList>
    </citation>
    <scope>NUCLEOTIDE SEQUENCE [LARGE SCALE GENOMIC DNA]</scope>
    <source>
        <strain evidence="4 5">HYN0085</strain>
    </source>
</reference>
<dbReference type="PROSITE" id="PS00893">
    <property type="entry name" value="NUDIX_BOX"/>
    <property type="match status" value="1"/>
</dbReference>
<evidence type="ECO:0000259" key="3">
    <source>
        <dbReference type="PROSITE" id="PS51462"/>
    </source>
</evidence>
<sequence length="150" mass="17414">MNQTVKKKQTLFPAVAAAIFNEQGEILLQKRRDVGQWGVISGHVEFGETVESAILREIREETNREAHIKRLIGVYSSPTSQTYHYPDRSVQYVTTYFEAQLTEMISKDFSKEETLELQFFKTDQLPDNLAMMNPHWLRDALSQTSQVFIR</sequence>
<name>A0A344TE63_9BACT</name>
<dbReference type="PANTHER" id="PTHR43046:SF2">
    <property type="entry name" value="8-OXO-DGTP DIPHOSPHATASE-RELATED"/>
    <property type="match status" value="1"/>
</dbReference>
<dbReference type="SUPFAM" id="SSF55811">
    <property type="entry name" value="Nudix"/>
    <property type="match status" value="1"/>
</dbReference>
<dbReference type="EMBL" id="CP030850">
    <property type="protein sequence ID" value="AXE16934.1"/>
    <property type="molecule type" value="Genomic_DNA"/>
</dbReference>
<feature type="domain" description="Nudix hydrolase" evidence="3">
    <location>
        <begin position="10"/>
        <end position="145"/>
    </location>
</feature>
<dbReference type="KEGG" id="run:DR864_03895"/>
<keyword evidence="5" id="KW-1185">Reference proteome</keyword>